<evidence type="ECO:0000313" key="1">
    <source>
        <dbReference type="EMBL" id="KAK9136619.1"/>
    </source>
</evidence>
<dbReference type="Proteomes" id="UP001417504">
    <property type="component" value="Unassembled WGS sequence"/>
</dbReference>
<gene>
    <name evidence="1" type="ORF">Sjap_007213</name>
</gene>
<organism evidence="1 2">
    <name type="scientific">Stephania japonica</name>
    <dbReference type="NCBI Taxonomy" id="461633"/>
    <lineage>
        <taxon>Eukaryota</taxon>
        <taxon>Viridiplantae</taxon>
        <taxon>Streptophyta</taxon>
        <taxon>Embryophyta</taxon>
        <taxon>Tracheophyta</taxon>
        <taxon>Spermatophyta</taxon>
        <taxon>Magnoliopsida</taxon>
        <taxon>Ranunculales</taxon>
        <taxon>Menispermaceae</taxon>
        <taxon>Menispermoideae</taxon>
        <taxon>Cissampelideae</taxon>
        <taxon>Stephania</taxon>
    </lineage>
</organism>
<name>A0AAP0JMI2_9MAGN</name>
<dbReference type="EMBL" id="JBBNAE010000003">
    <property type="protein sequence ID" value="KAK9136619.1"/>
    <property type="molecule type" value="Genomic_DNA"/>
</dbReference>
<sequence>MKIELAEKSNVWTPSFEWEDFVPAQFIRSPKSGETKKRDNHEVGEAKLDLNLSL</sequence>
<accession>A0AAP0JMI2</accession>
<comment type="caution">
    <text evidence="1">The sequence shown here is derived from an EMBL/GenBank/DDBJ whole genome shotgun (WGS) entry which is preliminary data.</text>
</comment>
<proteinExistence type="predicted"/>
<dbReference type="AlphaFoldDB" id="A0AAP0JMI2"/>
<keyword evidence="2" id="KW-1185">Reference proteome</keyword>
<evidence type="ECO:0000313" key="2">
    <source>
        <dbReference type="Proteomes" id="UP001417504"/>
    </source>
</evidence>
<protein>
    <submittedName>
        <fullName evidence="1">Uncharacterized protein</fullName>
    </submittedName>
</protein>
<reference evidence="1 2" key="1">
    <citation type="submission" date="2024-01" db="EMBL/GenBank/DDBJ databases">
        <title>Genome assemblies of Stephania.</title>
        <authorList>
            <person name="Yang L."/>
        </authorList>
    </citation>
    <scope>NUCLEOTIDE SEQUENCE [LARGE SCALE GENOMIC DNA]</scope>
    <source>
        <strain evidence="1">QJT</strain>
        <tissue evidence="1">Leaf</tissue>
    </source>
</reference>